<dbReference type="EMBL" id="CAACVG010006704">
    <property type="protein sequence ID" value="VEN41151.1"/>
    <property type="molecule type" value="Genomic_DNA"/>
</dbReference>
<dbReference type="Proteomes" id="UP000410492">
    <property type="component" value="Unassembled WGS sequence"/>
</dbReference>
<feature type="non-terminal residue" evidence="1">
    <location>
        <position position="1"/>
    </location>
</feature>
<accession>A0A653C0W6</accession>
<evidence type="ECO:0000313" key="1">
    <source>
        <dbReference type="EMBL" id="VEN41151.1"/>
    </source>
</evidence>
<gene>
    <name evidence="1" type="ORF">CALMAC_LOCUS5081</name>
</gene>
<keyword evidence="2" id="KW-1185">Reference proteome</keyword>
<protein>
    <submittedName>
        <fullName evidence="1">Uncharacterized protein</fullName>
    </submittedName>
</protein>
<organism evidence="1 2">
    <name type="scientific">Callosobruchus maculatus</name>
    <name type="common">Southern cowpea weevil</name>
    <name type="synonym">Pulse bruchid</name>
    <dbReference type="NCBI Taxonomy" id="64391"/>
    <lineage>
        <taxon>Eukaryota</taxon>
        <taxon>Metazoa</taxon>
        <taxon>Ecdysozoa</taxon>
        <taxon>Arthropoda</taxon>
        <taxon>Hexapoda</taxon>
        <taxon>Insecta</taxon>
        <taxon>Pterygota</taxon>
        <taxon>Neoptera</taxon>
        <taxon>Endopterygota</taxon>
        <taxon>Coleoptera</taxon>
        <taxon>Polyphaga</taxon>
        <taxon>Cucujiformia</taxon>
        <taxon>Chrysomeloidea</taxon>
        <taxon>Chrysomelidae</taxon>
        <taxon>Bruchinae</taxon>
        <taxon>Bruchini</taxon>
        <taxon>Callosobruchus</taxon>
    </lineage>
</organism>
<name>A0A653C0W6_CALMS</name>
<proteinExistence type="predicted"/>
<evidence type="ECO:0000313" key="2">
    <source>
        <dbReference type="Proteomes" id="UP000410492"/>
    </source>
</evidence>
<sequence>APSYLVLGGEIYSAQHQHARGVSIEICISGRLQYTNEIRCGEKKHFVNTVRTQNVLQSALYRGVLETFLRKYGGSQRVNYYNH</sequence>
<dbReference type="AlphaFoldDB" id="A0A653C0W6"/>
<reference evidence="1 2" key="1">
    <citation type="submission" date="2019-01" db="EMBL/GenBank/DDBJ databases">
        <authorList>
            <person name="Sayadi A."/>
        </authorList>
    </citation>
    <scope>NUCLEOTIDE SEQUENCE [LARGE SCALE GENOMIC DNA]</scope>
</reference>